<dbReference type="Proteomes" id="UP001168821">
    <property type="component" value="Unassembled WGS sequence"/>
</dbReference>
<name>A0AA38MKS5_9CUCU</name>
<sequence length="221" mass="24212">MLTTAVAQDSMWDQADTLLNQYRQNVNEGFSSALINNYTALAQTADSLIAAAITSGNSEIVSTLEKALSEYRSIKQAAEDARIDITICVNNFEQLIVDVRRENSVGLNECVQNLIEPIVTYISKASTGLLGLYLGDVYQKEKLVLNCGPLDDNCLSNMVYALVKVSGRVPSEIANTVARDVGQFAMYKSQINACRTKYVSSSDAKWNQLVGDFRSCVEAQS</sequence>
<gene>
    <name evidence="1" type="ORF">Zmor_011383</name>
</gene>
<evidence type="ECO:0000313" key="1">
    <source>
        <dbReference type="EMBL" id="KAJ3659709.1"/>
    </source>
</evidence>
<evidence type="ECO:0000313" key="2">
    <source>
        <dbReference type="Proteomes" id="UP001168821"/>
    </source>
</evidence>
<organism evidence="1 2">
    <name type="scientific">Zophobas morio</name>
    <dbReference type="NCBI Taxonomy" id="2755281"/>
    <lineage>
        <taxon>Eukaryota</taxon>
        <taxon>Metazoa</taxon>
        <taxon>Ecdysozoa</taxon>
        <taxon>Arthropoda</taxon>
        <taxon>Hexapoda</taxon>
        <taxon>Insecta</taxon>
        <taxon>Pterygota</taxon>
        <taxon>Neoptera</taxon>
        <taxon>Endopterygota</taxon>
        <taxon>Coleoptera</taxon>
        <taxon>Polyphaga</taxon>
        <taxon>Cucujiformia</taxon>
        <taxon>Tenebrionidae</taxon>
        <taxon>Zophobas</taxon>
    </lineage>
</organism>
<proteinExistence type="predicted"/>
<comment type="caution">
    <text evidence="1">The sequence shown here is derived from an EMBL/GenBank/DDBJ whole genome shotgun (WGS) entry which is preliminary data.</text>
</comment>
<dbReference type="AlphaFoldDB" id="A0AA38MKS5"/>
<reference evidence="1" key="1">
    <citation type="journal article" date="2023" name="G3 (Bethesda)">
        <title>Whole genome assemblies of Zophobas morio and Tenebrio molitor.</title>
        <authorList>
            <person name="Kaur S."/>
            <person name="Stinson S.A."/>
            <person name="diCenzo G.C."/>
        </authorList>
    </citation>
    <scope>NUCLEOTIDE SEQUENCE</scope>
    <source>
        <strain evidence="1">QUZm001</strain>
    </source>
</reference>
<accession>A0AA38MKS5</accession>
<protein>
    <submittedName>
        <fullName evidence="1">Uncharacterized protein</fullName>
    </submittedName>
</protein>
<keyword evidence="2" id="KW-1185">Reference proteome</keyword>
<dbReference type="EMBL" id="JALNTZ010000003">
    <property type="protein sequence ID" value="KAJ3659709.1"/>
    <property type="molecule type" value="Genomic_DNA"/>
</dbReference>